<reference evidence="2 3" key="1">
    <citation type="journal article" date="2016" name="Proc. Natl. Acad. Sci. U.S.A.">
        <title>Lipid metabolic changes in an early divergent fungus govern the establishment of a mutualistic symbiosis with endobacteria.</title>
        <authorList>
            <person name="Lastovetsky O.A."/>
            <person name="Gaspar M.L."/>
            <person name="Mondo S.J."/>
            <person name="LaButti K.M."/>
            <person name="Sandor L."/>
            <person name="Grigoriev I.V."/>
            <person name="Henry S.A."/>
            <person name="Pawlowska T.E."/>
        </authorList>
    </citation>
    <scope>NUCLEOTIDE SEQUENCE [LARGE SCALE GENOMIC DNA]</scope>
    <source>
        <strain evidence="2 3">ATCC 11559</strain>
    </source>
</reference>
<feature type="compositionally biased region" description="Basic and acidic residues" evidence="1">
    <location>
        <begin position="55"/>
        <end position="65"/>
    </location>
</feature>
<name>A0A1X0SFT9_RHIZD</name>
<accession>A0A1X0SFT9</accession>
<feature type="region of interest" description="Disordered" evidence="1">
    <location>
        <begin position="55"/>
        <end position="75"/>
    </location>
</feature>
<organism evidence="2 3">
    <name type="scientific">Rhizopus microsporus</name>
    <dbReference type="NCBI Taxonomy" id="58291"/>
    <lineage>
        <taxon>Eukaryota</taxon>
        <taxon>Fungi</taxon>
        <taxon>Fungi incertae sedis</taxon>
        <taxon>Mucoromycota</taxon>
        <taxon>Mucoromycotina</taxon>
        <taxon>Mucoromycetes</taxon>
        <taxon>Mucorales</taxon>
        <taxon>Mucorineae</taxon>
        <taxon>Rhizopodaceae</taxon>
        <taxon>Rhizopus</taxon>
    </lineage>
</organism>
<gene>
    <name evidence="2" type="ORF">BCV71DRAFT_278799</name>
</gene>
<sequence length="75" mass="8991">MKLCNKRRYIFYSDEETRLFHLFFGKCISASAVAKQLDIHIRAVQRWAKRYYEGPESISEKKEKNWPASYSWGRA</sequence>
<protein>
    <submittedName>
        <fullName evidence="2">Uncharacterized protein</fullName>
    </submittedName>
</protein>
<dbReference type="Proteomes" id="UP000242381">
    <property type="component" value="Unassembled WGS sequence"/>
</dbReference>
<dbReference type="AlphaFoldDB" id="A0A1X0SFT9"/>
<proteinExistence type="predicted"/>
<dbReference type="EMBL" id="KV921260">
    <property type="protein sequence ID" value="ORE23156.1"/>
    <property type="molecule type" value="Genomic_DNA"/>
</dbReference>
<evidence type="ECO:0000256" key="1">
    <source>
        <dbReference type="SAM" id="MobiDB-lite"/>
    </source>
</evidence>
<evidence type="ECO:0000313" key="2">
    <source>
        <dbReference type="EMBL" id="ORE23156.1"/>
    </source>
</evidence>
<evidence type="ECO:0000313" key="3">
    <source>
        <dbReference type="Proteomes" id="UP000242381"/>
    </source>
</evidence>